<protein>
    <submittedName>
        <fullName evidence="1">Uncharacterized protein</fullName>
    </submittedName>
</protein>
<dbReference type="HOGENOM" id="CLU_1975821_0_0_1"/>
<reference evidence="2" key="2">
    <citation type="submission" date="2015-01" db="EMBL/GenBank/DDBJ databases">
        <title>Evolutionary Origins and Diversification of the Mycorrhizal Mutualists.</title>
        <authorList>
            <consortium name="DOE Joint Genome Institute"/>
            <consortium name="Mycorrhizal Genomics Consortium"/>
            <person name="Kohler A."/>
            <person name="Kuo A."/>
            <person name="Nagy L.G."/>
            <person name="Floudas D."/>
            <person name="Copeland A."/>
            <person name="Barry K.W."/>
            <person name="Cichocki N."/>
            <person name="Veneault-Fourrey C."/>
            <person name="LaButti K."/>
            <person name="Lindquist E.A."/>
            <person name="Lipzen A."/>
            <person name="Lundell T."/>
            <person name="Morin E."/>
            <person name="Murat C."/>
            <person name="Riley R."/>
            <person name="Ohm R."/>
            <person name="Sun H."/>
            <person name="Tunlid A."/>
            <person name="Henrissat B."/>
            <person name="Grigoriev I.V."/>
            <person name="Hibbett D.S."/>
            <person name="Martin F."/>
        </authorList>
    </citation>
    <scope>NUCLEOTIDE SEQUENCE [LARGE SCALE GENOMIC DNA]</scope>
    <source>
        <strain evidence="2">Ve08.2h10</strain>
    </source>
</reference>
<name>A0A0D0DFH9_9AGAM</name>
<dbReference type="EMBL" id="KN827462">
    <property type="protein sequence ID" value="KIK76485.1"/>
    <property type="molecule type" value="Genomic_DNA"/>
</dbReference>
<evidence type="ECO:0000313" key="1">
    <source>
        <dbReference type="EMBL" id="KIK76485.1"/>
    </source>
</evidence>
<organism evidence="1 2">
    <name type="scientific">Paxillus rubicundulus Ve08.2h10</name>
    <dbReference type="NCBI Taxonomy" id="930991"/>
    <lineage>
        <taxon>Eukaryota</taxon>
        <taxon>Fungi</taxon>
        <taxon>Dikarya</taxon>
        <taxon>Basidiomycota</taxon>
        <taxon>Agaricomycotina</taxon>
        <taxon>Agaricomycetes</taxon>
        <taxon>Agaricomycetidae</taxon>
        <taxon>Boletales</taxon>
        <taxon>Paxilineae</taxon>
        <taxon>Paxillaceae</taxon>
        <taxon>Paxillus</taxon>
    </lineage>
</organism>
<gene>
    <name evidence="1" type="ORF">PAXRUDRAFT_169822</name>
</gene>
<sequence length="144" mass="16853">MCRRPEGKLIRPLAICISVHGPFPLSPMFDHHHSASWVLLANQIQFHLVQETQVEHLVDECLCVHKFFWMAYVTAFPTFPQGDWPNWNPRISMEGDFISYWMAEFEAGKTKPDPVRMVWEFIWEELRDLAAHLLPIPIVVEPLT</sequence>
<dbReference type="AlphaFoldDB" id="A0A0D0DFH9"/>
<accession>A0A0D0DFH9</accession>
<dbReference type="InParanoid" id="A0A0D0DFH9"/>
<keyword evidence="2" id="KW-1185">Reference proteome</keyword>
<reference evidence="1 2" key="1">
    <citation type="submission" date="2014-04" db="EMBL/GenBank/DDBJ databases">
        <authorList>
            <consortium name="DOE Joint Genome Institute"/>
            <person name="Kuo A."/>
            <person name="Kohler A."/>
            <person name="Jargeat P."/>
            <person name="Nagy L.G."/>
            <person name="Floudas D."/>
            <person name="Copeland A."/>
            <person name="Barry K.W."/>
            <person name="Cichocki N."/>
            <person name="Veneault-Fourrey C."/>
            <person name="LaButti K."/>
            <person name="Lindquist E.A."/>
            <person name="Lipzen A."/>
            <person name="Lundell T."/>
            <person name="Morin E."/>
            <person name="Murat C."/>
            <person name="Sun H."/>
            <person name="Tunlid A."/>
            <person name="Henrissat B."/>
            <person name="Grigoriev I.V."/>
            <person name="Hibbett D.S."/>
            <person name="Martin F."/>
            <person name="Nordberg H.P."/>
            <person name="Cantor M.N."/>
            <person name="Hua S.X."/>
        </authorList>
    </citation>
    <scope>NUCLEOTIDE SEQUENCE [LARGE SCALE GENOMIC DNA]</scope>
    <source>
        <strain evidence="1 2">Ve08.2h10</strain>
    </source>
</reference>
<dbReference type="Proteomes" id="UP000054538">
    <property type="component" value="Unassembled WGS sequence"/>
</dbReference>
<proteinExistence type="predicted"/>
<evidence type="ECO:0000313" key="2">
    <source>
        <dbReference type="Proteomes" id="UP000054538"/>
    </source>
</evidence>
<dbReference type="OrthoDB" id="2659593at2759"/>